<name>A0A367RT38_9NOSO</name>
<accession>A0A367RT38</accession>
<evidence type="ECO:0000313" key="1">
    <source>
        <dbReference type="EMBL" id="RCJ39675.1"/>
    </source>
</evidence>
<keyword evidence="2" id="KW-1185">Reference proteome</keyword>
<gene>
    <name evidence="1" type="ORF">A6770_11355</name>
</gene>
<reference evidence="1" key="1">
    <citation type="submission" date="2016-04" db="EMBL/GenBank/DDBJ databases">
        <authorList>
            <person name="Tabuchi Yagui T.R."/>
        </authorList>
    </citation>
    <scope>NUCLEOTIDE SEQUENCE [LARGE SCALE GENOMIC DNA]</scope>
    <source>
        <strain evidence="1">NIES-26</strain>
    </source>
</reference>
<evidence type="ECO:0000313" key="2">
    <source>
        <dbReference type="Proteomes" id="UP000252107"/>
    </source>
</evidence>
<organism evidence="1 2">
    <name type="scientific">Nostoc minutum NIES-26</name>
    <dbReference type="NCBI Taxonomy" id="1844469"/>
    <lineage>
        <taxon>Bacteria</taxon>
        <taxon>Bacillati</taxon>
        <taxon>Cyanobacteriota</taxon>
        <taxon>Cyanophyceae</taxon>
        <taxon>Nostocales</taxon>
        <taxon>Nostocaceae</taxon>
        <taxon>Nostoc</taxon>
    </lineage>
</organism>
<dbReference type="EMBL" id="LXQD01000065">
    <property type="protein sequence ID" value="RCJ39675.1"/>
    <property type="molecule type" value="Genomic_DNA"/>
</dbReference>
<dbReference type="Proteomes" id="UP000252107">
    <property type="component" value="Unassembled WGS sequence"/>
</dbReference>
<proteinExistence type="predicted"/>
<protein>
    <submittedName>
        <fullName evidence="1">Uncharacterized protein</fullName>
    </submittedName>
</protein>
<comment type="caution">
    <text evidence="1">The sequence shown here is derived from an EMBL/GenBank/DDBJ whole genome shotgun (WGS) entry which is preliminary data.</text>
</comment>
<sequence>MEPIDLSEVLAKTDIELYRLGWRKEECRHYLKKTYGKLGRYLLTEEELQDFLQYLESQPTPFNLDLIVKTNTEMDRLCWTGEQEQEYLFNTYANQACYLLTEELLDLLRYLESEPTPNFFSYTIAPESQSRPSEELKEIQAETEPIDFSELVIKTDVEMQRLGWTVEWGRYYLIEMYGKRSRILLTEEELLDFLRYLESQPDSAGG</sequence>
<dbReference type="AlphaFoldDB" id="A0A367RT38"/>